<keyword evidence="6" id="KW-0732">Signal</keyword>
<comment type="subcellular location">
    <subcellularLocation>
        <location evidence="2">Endomembrane system</location>
    </subcellularLocation>
</comment>
<protein>
    <recommendedName>
        <fullName evidence="4">mannan endo-1,6-alpha-mannosidase</fullName>
        <ecNumber evidence="4">3.2.1.101</ecNumber>
    </recommendedName>
</protein>
<evidence type="ECO:0000256" key="6">
    <source>
        <dbReference type="ARBA" id="ARBA00022729"/>
    </source>
</evidence>
<dbReference type="Proteomes" id="UP001172102">
    <property type="component" value="Unassembled WGS sequence"/>
</dbReference>
<comment type="similarity">
    <text evidence="3">Belongs to the glycosyl hydrolase 76 family.</text>
</comment>
<dbReference type="PRINTS" id="PR01239">
    <property type="entry name" value="EP450IICYP52"/>
</dbReference>
<evidence type="ECO:0000313" key="13">
    <source>
        <dbReference type="Proteomes" id="UP001172102"/>
    </source>
</evidence>
<evidence type="ECO:0000313" key="12">
    <source>
        <dbReference type="EMBL" id="KAK0729722.1"/>
    </source>
</evidence>
<dbReference type="SUPFAM" id="SSF48208">
    <property type="entry name" value="Six-hairpin glycosidases"/>
    <property type="match status" value="1"/>
</dbReference>
<dbReference type="PANTHER" id="PTHR12145">
    <property type="entry name" value="MANNAN ENDO-1,6-ALPHA-MANNOSIDASE DCW1"/>
    <property type="match status" value="1"/>
</dbReference>
<keyword evidence="11" id="KW-0326">Glycosidase</keyword>
<dbReference type="Gene3D" id="1.50.10.20">
    <property type="match status" value="1"/>
</dbReference>
<dbReference type="Gene3D" id="1.10.630.10">
    <property type="entry name" value="Cytochrome P450"/>
    <property type="match status" value="1"/>
</dbReference>
<dbReference type="PROSITE" id="PS00086">
    <property type="entry name" value="CYTOCHROME_P450"/>
    <property type="match status" value="1"/>
</dbReference>
<evidence type="ECO:0000256" key="4">
    <source>
        <dbReference type="ARBA" id="ARBA00012350"/>
    </source>
</evidence>
<dbReference type="Pfam" id="PF00067">
    <property type="entry name" value="p450"/>
    <property type="match status" value="1"/>
</dbReference>
<dbReference type="InterPro" id="IPR017972">
    <property type="entry name" value="Cyt_P450_CS"/>
</dbReference>
<proteinExistence type="inferred from homology"/>
<dbReference type="InterPro" id="IPR001128">
    <property type="entry name" value="Cyt_P450"/>
</dbReference>
<evidence type="ECO:0000256" key="2">
    <source>
        <dbReference type="ARBA" id="ARBA00004308"/>
    </source>
</evidence>
<reference evidence="12" key="1">
    <citation type="submission" date="2023-06" db="EMBL/GenBank/DDBJ databases">
        <title>Genome-scale phylogeny and comparative genomics of the fungal order Sordariales.</title>
        <authorList>
            <consortium name="Lawrence Berkeley National Laboratory"/>
            <person name="Hensen N."/>
            <person name="Bonometti L."/>
            <person name="Westerberg I."/>
            <person name="Brannstrom I.O."/>
            <person name="Guillou S."/>
            <person name="Cros-Aarteil S."/>
            <person name="Calhoun S."/>
            <person name="Haridas S."/>
            <person name="Kuo A."/>
            <person name="Mondo S."/>
            <person name="Pangilinan J."/>
            <person name="Riley R."/>
            <person name="Labutti K."/>
            <person name="Andreopoulos B."/>
            <person name="Lipzen A."/>
            <person name="Chen C."/>
            <person name="Yanf M."/>
            <person name="Daum C."/>
            <person name="Ng V."/>
            <person name="Clum A."/>
            <person name="Steindorff A."/>
            <person name="Ohm R."/>
            <person name="Martin F."/>
            <person name="Silar P."/>
            <person name="Natvig D."/>
            <person name="Lalanne C."/>
            <person name="Gautier V."/>
            <person name="Ament-Velasquez S.L."/>
            <person name="Kruys A."/>
            <person name="Hutchinson M.I."/>
            <person name="Powell A.J."/>
            <person name="Barry K."/>
            <person name="Miller A.N."/>
            <person name="Grigoriev I.V."/>
            <person name="Debuchy R."/>
            <person name="Gladieux P."/>
            <person name="Thoren M.H."/>
            <person name="Johannesson H."/>
        </authorList>
    </citation>
    <scope>NUCLEOTIDE SEQUENCE</scope>
    <source>
        <strain evidence="12">SMH4607-1</strain>
    </source>
</reference>
<keyword evidence="5" id="KW-0479">Metal-binding</keyword>
<evidence type="ECO:0000256" key="5">
    <source>
        <dbReference type="ARBA" id="ARBA00022723"/>
    </source>
</evidence>
<dbReference type="PRINTS" id="PR00385">
    <property type="entry name" value="P450"/>
</dbReference>
<dbReference type="GO" id="GO:0012505">
    <property type="term" value="C:endomembrane system"/>
    <property type="evidence" value="ECO:0007669"/>
    <property type="project" value="UniProtKB-SubCell"/>
</dbReference>
<evidence type="ECO:0000256" key="11">
    <source>
        <dbReference type="ARBA" id="ARBA00023295"/>
    </source>
</evidence>
<keyword evidence="10" id="KW-0325">Glycoprotein</keyword>
<dbReference type="GO" id="GO:0016712">
    <property type="term" value="F:oxidoreductase activity, acting on paired donors, with incorporation or reduction of molecular oxygen, reduced flavin or flavoprotein as one donor, and incorporation of one atom of oxygen"/>
    <property type="evidence" value="ECO:0007669"/>
    <property type="project" value="InterPro"/>
</dbReference>
<evidence type="ECO:0000256" key="7">
    <source>
        <dbReference type="ARBA" id="ARBA00022801"/>
    </source>
</evidence>
<keyword evidence="9" id="KW-0472">Membrane</keyword>
<evidence type="ECO:0000256" key="10">
    <source>
        <dbReference type="ARBA" id="ARBA00023180"/>
    </source>
</evidence>
<evidence type="ECO:0000256" key="8">
    <source>
        <dbReference type="ARBA" id="ARBA00023004"/>
    </source>
</evidence>
<keyword evidence="13" id="KW-1185">Reference proteome</keyword>
<dbReference type="GO" id="GO:0008496">
    <property type="term" value="F:mannan endo-1,6-alpha-mannosidase activity"/>
    <property type="evidence" value="ECO:0007669"/>
    <property type="project" value="UniProtKB-EC"/>
</dbReference>
<evidence type="ECO:0000256" key="1">
    <source>
        <dbReference type="ARBA" id="ARBA00001452"/>
    </source>
</evidence>
<dbReference type="InterPro" id="IPR008928">
    <property type="entry name" value="6-hairpin_glycosidase_sf"/>
</dbReference>
<sequence>MSFYHGHQPGGTPGLLPDPYYWWEAGALMGALIDYWYYTGDTRWNDITEEGLLFQVGQRNDYMPLNQTRTEGNDDQGFWGMAVMSAAEYKFQNPPDDKPQWLALAQAVFNTQAARWDEEECGGGLRWQIFTWNNGYDYKNSISQACFFNIAARLALYTGNQSYAHWADKTWDWMEATKFLSPGTYYVYDGAHTNNCSDMSPYQWTYNAGAFLLGAAAMYNYTGAGPDLARHAVWRERVEGLLNGTAVFFTGPAADIMFEVACEPVDMCDLDQQSFKAYLARWMAAATKWAPWMLARVKPLLATSATAAASTCLGGPNGRMCGLKWTEVGKWDGSSGVGQQMAAMEIVLANLIETAAEPVTNGTGGLSVGDPGAGGSDVGRTNPIFVPCTGINHKSHDISPSVFSHVQSPADSLRFMKAKKLMEFYLNRFARHGNTHYNITLGRWILMTNESENLKAILGTKIEDWPIDGPRLYAALPVLGPHSVFSANGKAWQDARAMIRPSFVRDQVADLKSFDRHIKNMLAAVPKDGSTFDLQKLLLCMTMDSSTDFLLGHSSNTLIKASPEAQQFLRDFDYAGQEAAVKARLGPMLFYLPQPKLTQSVKRLREYIRFYLKKTAAEKSEKGETKDRNYVFLDELLKANAPEEYVVDQILSIMIAGRDTTAASLSAVFYFLARSSTVVEKLRSEIKDVGEDNPSWEQLRQMKYLNNVVREALRLFPPVAVNSRTANKETILPRGGGPDGSQPVLVPKGISARWSLFSLHRRKDIYGPDADEFRPERWEELRVGWEYIPFHGGPRICIGQQFALTQMSYTLYKFFSVFQSIEARENDDLLVQASLTNTFAKGVLVSVIPEEES</sequence>
<dbReference type="SUPFAM" id="SSF48264">
    <property type="entry name" value="Cytochrome P450"/>
    <property type="match status" value="1"/>
</dbReference>
<dbReference type="GO" id="GO:0009272">
    <property type="term" value="P:fungal-type cell wall biogenesis"/>
    <property type="evidence" value="ECO:0007669"/>
    <property type="project" value="TreeGrafter"/>
</dbReference>
<dbReference type="GO" id="GO:0020037">
    <property type="term" value="F:heme binding"/>
    <property type="evidence" value="ECO:0007669"/>
    <property type="project" value="InterPro"/>
</dbReference>
<dbReference type="PANTHER" id="PTHR12145:SF36">
    <property type="entry name" value="MANNAN ENDO-1,6-ALPHA-MANNOSIDASE DCW1"/>
    <property type="match status" value="1"/>
</dbReference>
<comment type="catalytic activity">
    <reaction evidence="1">
        <text>Random hydrolysis of (1-&gt;6)-alpha-D-mannosidic linkages in unbranched (1-&gt;6)-mannans.</text>
        <dbReference type="EC" id="3.2.1.101"/>
    </reaction>
</comment>
<dbReference type="InterPro" id="IPR002974">
    <property type="entry name" value="Cyt_P450_E_CYP52_ascomycetes"/>
</dbReference>
<dbReference type="InterPro" id="IPR014480">
    <property type="entry name" value="Mannan-1_6-alpha_mannosidase"/>
</dbReference>
<dbReference type="InterPro" id="IPR005198">
    <property type="entry name" value="Glyco_hydro_76"/>
</dbReference>
<dbReference type="Pfam" id="PF03663">
    <property type="entry name" value="Glyco_hydro_76"/>
    <property type="match status" value="1"/>
</dbReference>
<name>A0AA40B8U6_9PEZI</name>
<dbReference type="GO" id="GO:0016052">
    <property type="term" value="P:carbohydrate catabolic process"/>
    <property type="evidence" value="ECO:0007669"/>
    <property type="project" value="InterPro"/>
</dbReference>
<dbReference type="FunFam" id="1.50.10.20:FF:000006">
    <property type="entry name" value="Mannan endo-1,6-alpha-mannosidase"/>
    <property type="match status" value="1"/>
</dbReference>
<accession>A0AA40B8U6</accession>
<dbReference type="CDD" id="cd11063">
    <property type="entry name" value="CYP52"/>
    <property type="match status" value="1"/>
</dbReference>
<comment type="caution">
    <text evidence="12">The sequence shown here is derived from an EMBL/GenBank/DDBJ whole genome shotgun (WGS) entry which is preliminary data.</text>
</comment>
<dbReference type="AlphaFoldDB" id="A0AA40B8U6"/>
<gene>
    <name evidence="12" type="ORF">B0H67DRAFT_596051</name>
</gene>
<dbReference type="EC" id="3.2.1.101" evidence="4"/>
<dbReference type="GO" id="GO:0005506">
    <property type="term" value="F:iron ion binding"/>
    <property type="evidence" value="ECO:0007669"/>
    <property type="project" value="InterPro"/>
</dbReference>
<organism evidence="12 13">
    <name type="scientific">Lasiosphaeris hirsuta</name>
    <dbReference type="NCBI Taxonomy" id="260670"/>
    <lineage>
        <taxon>Eukaryota</taxon>
        <taxon>Fungi</taxon>
        <taxon>Dikarya</taxon>
        <taxon>Ascomycota</taxon>
        <taxon>Pezizomycotina</taxon>
        <taxon>Sordariomycetes</taxon>
        <taxon>Sordariomycetidae</taxon>
        <taxon>Sordariales</taxon>
        <taxon>Lasiosphaeriaceae</taxon>
        <taxon>Lasiosphaeris</taxon>
    </lineage>
</organism>
<keyword evidence="7 12" id="KW-0378">Hydrolase</keyword>
<dbReference type="InterPro" id="IPR036396">
    <property type="entry name" value="Cyt_P450_sf"/>
</dbReference>
<dbReference type="EMBL" id="JAUKUA010000001">
    <property type="protein sequence ID" value="KAK0729722.1"/>
    <property type="molecule type" value="Genomic_DNA"/>
</dbReference>
<evidence type="ECO:0000256" key="9">
    <source>
        <dbReference type="ARBA" id="ARBA00023136"/>
    </source>
</evidence>
<keyword evidence="8" id="KW-0408">Iron</keyword>
<evidence type="ECO:0000256" key="3">
    <source>
        <dbReference type="ARBA" id="ARBA00009699"/>
    </source>
</evidence>